<evidence type="ECO:0000313" key="4">
    <source>
        <dbReference type="EMBL" id="OMD45063.1"/>
    </source>
</evidence>
<dbReference type="InterPro" id="IPR025110">
    <property type="entry name" value="AMP-bd_C"/>
</dbReference>
<keyword evidence="1" id="KW-0677">Repeat</keyword>
<organism evidence="4 5">
    <name type="scientific">Paenibacillus borealis</name>
    <dbReference type="NCBI Taxonomy" id="160799"/>
    <lineage>
        <taxon>Bacteria</taxon>
        <taxon>Bacillati</taxon>
        <taxon>Bacillota</taxon>
        <taxon>Bacilli</taxon>
        <taxon>Bacillales</taxon>
        <taxon>Paenibacillaceae</taxon>
        <taxon>Paenibacillus</taxon>
    </lineage>
</organism>
<proteinExistence type="predicted"/>
<dbReference type="EMBL" id="MPTB01000028">
    <property type="protein sequence ID" value="OMD45063.1"/>
    <property type="molecule type" value="Genomic_DNA"/>
</dbReference>
<dbReference type="InterPro" id="IPR042099">
    <property type="entry name" value="ANL_N_sf"/>
</dbReference>
<dbReference type="PRINTS" id="PR00154">
    <property type="entry name" value="AMPBINDING"/>
</dbReference>
<sequence>MRLRQLLHRRQLAPDRPAFIHRERTCADTEFLQMVTNAVYLFRSLGLERGDRLIIASAKSISVIAVIFACLEEGVVFVPIDYSSPKERIHYIIGNSGAKAIFLDQVVMDRVGEATFTSVKDLSVIRDIPMEPIVHEISNAVSINTAPEGEDLAYLIYTSGSTGIPKGVAVQRTALASFLEAAAAKAGYSSDTRFLNFFPVHFDPVLMELLVPWVVGGTTVVFDRFVFIDSLIEVLQKHRITDFSCTPNIISMLVSRFSNYPRFSWDFLRSIWFGGESANASDLQKFHGISPHVKLLNGYGPTETVVACCVHELERGDYEKGVIPIGRPLPGVEFLLITTGEVIIGDGEGVGELYVGGAQLMKGYWGHFHDPSANKFVMLRDQIYYKTDDQVYQENGVYYFAGRSGNMIKMRGYRIYPQEVENTIRQIETVGACYVFMDERGDYLVAAVEVDQPDTKIEATLLEIKEFVSTKLPAYMIPGSYVIERKLPRLSNGKLDLNKIRGLVAHWFNKPLK</sequence>
<accession>A0ABX3H4T8</accession>
<evidence type="ECO:0000256" key="1">
    <source>
        <dbReference type="ARBA" id="ARBA00022737"/>
    </source>
</evidence>
<dbReference type="SUPFAM" id="SSF56801">
    <property type="entry name" value="Acetyl-CoA synthetase-like"/>
    <property type="match status" value="1"/>
</dbReference>
<name>A0ABX3H4T8_PAEBO</name>
<gene>
    <name evidence="4" type="ORF">BSK56_20955</name>
</gene>
<dbReference type="Proteomes" id="UP000187412">
    <property type="component" value="Unassembled WGS sequence"/>
</dbReference>
<dbReference type="RefSeq" id="WP_076112587.1">
    <property type="nucleotide sequence ID" value="NZ_MPTB01000028.1"/>
</dbReference>
<dbReference type="PANTHER" id="PTHR45527:SF1">
    <property type="entry name" value="FATTY ACID SYNTHASE"/>
    <property type="match status" value="1"/>
</dbReference>
<feature type="domain" description="AMP-dependent synthetase/ligase" evidence="2">
    <location>
        <begin position="13"/>
        <end position="365"/>
    </location>
</feature>
<keyword evidence="5" id="KW-1185">Reference proteome</keyword>
<dbReference type="PROSITE" id="PS00455">
    <property type="entry name" value="AMP_BINDING"/>
    <property type="match status" value="1"/>
</dbReference>
<comment type="caution">
    <text evidence="4">The sequence shown here is derived from an EMBL/GenBank/DDBJ whole genome shotgun (WGS) entry which is preliminary data.</text>
</comment>
<protein>
    <recommendedName>
        <fullName evidence="6">Amino acid adenylation domain-containing protein</fullName>
    </recommendedName>
</protein>
<dbReference type="InterPro" id="IPR020845">
    <property type="entry name" value="AMP-binding_CS"/>
</dbReference>
<dbReference type="InterPro" id="IPR000873">
    <property type="entry name" value="AMP-dep_synth/lig_dom"/>
</dbReference>
<dbReference type="Gene3D" id="3.30.300.30">
    <property type="match status" value="1"/>
</dbReference>
<reference evidence="4 5" key="1">
    <citation type="submission" date="2016-10" db="EMBL/GenBank/DDBJ databases">
        <title>Paenibacillus species isolates.</title>
        <authorList>
            <person name="Beno S.M."/>
        </authorList>
    </citation>
    <scope>NUCLEOTIDE SEQUENCE [LARGE SCALE GENOMIC DNA]</scope>
    <source>
        <strain evidence="4 5">FSL H7-0744</strain>
    </source>
</reference>
<dbReference type="InterPro" id="IPR045851">
    <property type="entry name" value="AMP-bd_C_sf"/>
</dbReference>
<evidence type="ECO:0008006" key="6">
    <source>
        <dbReference type="Google" id="ProtNLM"/>
    </source>
</evidence>
<evidence type="ECO:0000259" key="2">
    <source>
        <dbReference type="Pfam" id="PF00501"/>
    </source>
</evidence>
<dbReference type="Pfam" id="PF00501">
    <property type="entry name" value="AMP-binding"/>
    <property type="match status" value="1"/>
</dbReference>
<dbReference type="Pfam" id="PF13193">
    <property type="entry name" value="AMP-binding_C"/>
    <property type="match status" value="1"/>
</dbReference>
<feature type="domain" description="AMP-binding enzyme C-terminal" evidence="3">
    <location>
        <begin position="419"/>
        <end position="494"/>
    </location>
</feature>
<evidence type="ECO:0000259" key="3">
    <source>
        <dbReference type="Pfam" id="PF13193"/>
    </source>
</evidence>
<dbReference type="InterPro" id="IPR020459">
    <property type="entry name" value="AMP-binding"/>
</dbReference>
<dbReference type="Gene3D" id="3.40.50.12780">
    <property type="entry name" value="N-terminal domain of ligase-like"/>
    <property type="match status" value="1"/>
</dbReference>
<evidence type="ECO:0000313" key="5">
    <source>
        <dbReference type="Proteomes" id="UP000187412"/>
    </source>
</evidence>
<dbReference type="PANTHER" id="PTHR45527">
    <property type="entry name" value="NONRIBOSOMAL PEPTIDE SYNTHETASE"/>
    <property type="match status" value="1"/>
</dbReference>